<keyword evidence="18" id="KW-0325">Glycoprotein</keyword>
<evidence type="ECO:0000259" key="26">
    <source>
        <dbReference type="PROSITE" id="PS50948"/>
    </source>
</evidence>
<keyword evidence="13 22" id="KW-0067">ATP-binding</keyword>
<dbReference type="AlphaFoldDB" id="A0A8J5HK81"/>
<dbReference type="FunFam" id="1.10.510.10:FF:000240">
    <property type="entry name" value="Lectin-domain containing receptor kinase A4.3"/>
    <property type="match status" value="1"/>
</dbReference>
<feature type="domain" description="Protein kinase" evidence="23">
    <location>
        <begin position="406"/>
        <end position="640"/>
    </location>
</feature>
<evidence type="ECO:0000256" key="19">
    <source>
        <dbReference type="ARBA" id="ARBA00047899"/>
    </source>
</evidence>
<comment type="similarity">
    <text evidence="3">In the C-terminal section; belongs to the protein kinase superfamily. Ser/Thr protein kinase family.</text>
</comment>
<evidence type="ECO:0000256" key="22">
    <source>
        <dbReference type="PROSITE-ProRule" id="PRU10141"/>
    </source>
</evidence>
<comment type="catalytic activity">
    <reaction evidence="19">
        <text>L-threonyl-[protein] + ATP = O-phospho-L-threonyl-[protein] + ADP + H(+)</text>
        <dbReference type="Rhea" id="RHEA:46608"/>
        <dbReference type="Rhea" id="RHEA-COMP:11060"/>
        <dbReference type="Rhea" id="RHEA-COMP:11605"/>
        <dbReference type="ChEBI" id="CHEBI:15378"/>
        <dbReference type="ChEBI" id="CHEBI:30013"/>
        <dbReference type="ChEBI" id="CHEBI:30616"/>
        <dbReference type="ChEBI" id="CHEBI:61977"/>
        <dbReference type="ChEBI" id="CHEBI:456216"/>
        <dbReference type="EC" id="2.7.11.1"/>
    </reaction>
</comment>
<keyword evidence="28" id="KW-1185">Reference proteome</keyword>
<dbReference type="EMBL" id="JACMSC010000003">
    <property type="protein sequence ID" value="KAG6528973.1"/>
    <property type="molecule type" value="Genomic_DNA"/>
</dbReference>
<evidence type="ECO:0000256" key="4">
    <source>
        <dbReference type="ARBA" id="ARBA00012513"/>
    </source>
</evidence>
<evidence type="ECO:0000256" key="5">
    <source>
        <dbReference type="ARBA" id="ARBA00022475"/>
    </source>
</evidence>
<feature type="domain" description="Apple" evidence="26">
    <location>
        <begin position="272"/>
        <end position="353"/>
    </location>
</feature>
<dbReference type="InterPro" id="IPR001480">
    <property type="entry name" value="Bulb-type_lectin_dom"/>
</dbReference>
<evidence type="ECO:0000256" key="3">
    <source>
        <dbReference type="ARBA" id="ARBA00010217"/>
    </source>
</evidence>
<dbReference type="Pfam" id="PF00954">
    <property type="entry name" value="S_locus_glycop"/>
    <property type="match status" value="1"/>
</dbReference>
<dbReference type="InterPro" id="IPR008271">
    <property type="entry name" value="Ser/Thr_kinase_AS"/>
</dbReference>
<evidence type="ECO:0000256" key="18">
    <source>
        <dbReference type="ARBA" id="ARBA00023180"/>
    </source>
</evidence>
<comment type="catalytic activity">
    <reaction evidence="20">
        <text>L-seryl-[protein] + ATP = O-phospho-L-seryl-[protein] + ADP + H(+)</text>
        <dbReference type="Rhea" id="RHEA:17989"/>
        <dbReference type="Rhea" id="RHEA-COMP:9863"/>
        <dbReference type="Rhea" id="RHEA-COMP:11604"/>
        <dbReference type="ChEBI" id="CHEBI:15378"/>
        <dbReference type="ChEBI" id="CHEBI:29999"/>
        <dbReference type="ChEBI" id="CHEBI:30616"/>
        <dbReference type="ChEBI" id="CHEBI:83421"/>
        <dbReference type="ChEBI" id="CHEBI:456216"/>
        <dbReference type="EC" id="2.7.11.1"/>
    </reaction>
</comment>
<keyword evidence="9" id="KW-0732">Signal</keyword>
<evidence type="ECO:0000259" key="23">
    <source>
        <dbReference type="PROSITE" id="PS50011"/>
    </source>
</evidence>
<evidence type="ECO:0000256" key="15">
    <source>
        <dbReference type="ARBA" id="ARBA00023136"/>
    </source>
</evidence>
<keyword evidence="16" id="KW-1015">Disulfide bond</keyword>
<dbReference type="InterPro" id="IPR000719">
    <property type="entry name" value="Prot_kinase_dom"/>
</dbReference>
<dbReference type="SMART" id="SM00220">
    <property type="entry name" value="S_TKc"/>
    <property type="match status" value="1"/>
</dbReference>
<keyword evidence="10" id="KW-0677">Repeat</keyword>
<dbReference type="Pfam" id="PF00069">
    <property type="entry name" value="Pkinase"/>
    <property type="match status" value="1"/>
</dbReference>
<dbReference type="Proteomes" id="UP000734854">
    <property type="component" value="Unassembled WGS sequence"/>
</dbReference>
<dbReference type="InterPro" id="IPR003609">
    <property type="entry name" value="Pan_app"/>
</dbReference>
<keyword evidence="8" id="KW-0812">Transmembrane</keyword>
<evidence type="ECO:0000313" key="27">
    <source>
        <dbReference type="EMBL" id="KAG6528973.1"/>
    </source>
</evidence>
<dbReference type="PROSITE" id="PS50948">
    <property type="entry name" value="PAN"/>
    <property type="match status" value="1"/>
</dbReference>
<evidence type="ECO:0000256" key="6">
    <source>
        <dbReference type="ARBA" id="ARBA00022527"/>
    </source>
</evidence>
<dbReference type="CDD" id="cd00028">
    <property type="entry name" value="B_lectin"/>
    <property type="match status" value="1"/>
</dbReference>
<dbReference type="EC" id="2.7.11.1" evidence="4"/>
<dbReference type="Gene3D" id="3.30.200.20">
    <property type="entry name" value="Phosphorylase Kinase, domain 1"/>
    <property type="match status" value="1"/>
</dbReference>
<evidence type="ECO:0000256" key="20">
    <source>
        <dbReference type="ARBA" id="ARBA00048679"/>
    </source>
</evidence>
<evidence type="ECO:0000256" key="13">
    <source>
        <dbReference type="ARBA" id="ARBA00022840"/>
    </source>
</evidence>
<dbReference type="PROSITE" id="PS00108">
    <property type="entry name" value="PROTEIN_KINASE_ST"/>
    <property type="match status" value="1"/>
</dbReference>
<dbReference type="PANTHER" id="PTHR27002">
    <property type="entry name" value="RECEPTOR-LIKE SERINE/THREONINE-PROTEIN KINASE SD1-8"/>
    <property type="match status" value="1"/>
</dbReference>
<dbReference type="PANTHER" id="PTHR27002:SF616">
    <property type="entry name" value="RECEPTOR-LIKE SERINE_THREONINE-PROTEIN KINASE"/>
    <property type="match status" value="1"/>
</dbReference>
<evidence type="ECO:0000256" key="17">
    <source>
        <dbReference type="ARBA" id="ARBA00023170"/>
    </source>
</evidence>
<dbReference type="GO" id="GO:0004674">
    <property type="term" value="F:protein serine/threonine kinase activity"/>
    <property type="evidence" value="ECO:0007669"/>
    <property type="project" value="UniProtKB-KW"/>
</dbReference>
<evidence type="ECO:0000256" key="7">
    <source>
        <dbReference type="ARBA" id="ARBA00022679"/>
    </source>
</evidence>
<feature type="domain" description="Bulb-type lectin" evidence="25">
    <location>
        <begin position="1"/>
        <end position="121"/>
    </location>
</feature>
<keyword evidence="11 22" id="KW-0547">Nucleotide-binding</keyword>
<evidence type="ECO:0000256" key="14">
    <source>
        <dbReference type="ARBA" id="ARBA00022989"/>
    </source>
</evidence>
<dbReference type="FunFam" id="3.30.200.20:FF:000727">
    <property type="entry name" value="Cysteine-rich RLK (RECEPTOR-like protein kinase) 23"/>
    <property type="match status" value="1"/>
</dbReference>
<dbReference type="PROSITE" id="PS50927">
    <property type="entry name" value="BULB_LECTIN"/>
    <property type="match status" value="1"/>
</dbReference>
<dbReference type="InterPro" id="IPR036426">
    <property type="entry name" value="Bulb-type_lectin_dom_sf"/>
</dbReference>
<evidence type="ECO:0000259" key="25">
    <source>
        <dbReference type="PROSITE" id="PS50927"/>
    </source>
</evidence>
<dbReference type="CDD" id="cd01098">
    <property type="entry name" value="PAN_AP_plant"/>
    <property type="match status" value="1"/>
</dbReference>
<dbReference type="GO" id="GO:0002229">
    <property type="term" value="P:defense response to oomycetes"/>
    <property type="evidence" value="ECO:0007669"/>
    <property type="project" value="UniProtKB-ARBA"/>
</dbReference>
<keyword evidence="21" id="KW-0245">EGF-like domain</keyword>
<evidence type="ECO:0000256" key="11">
    <source>
        <dbReference type="ARBA" id="ARBA00022741"/>
    </source>
</evidence>
<evidence type="ECO:0000256" key="10">
    <source>
        <dbReference type="ARBA" id="ARBA00022737"/>
    </source>
</evidence>
<keyword evidence="12" id="KW-0418">Kinase</keyword>
<comment type="subcellular location">
    <subcellularLocation>
        <location evidence="1">Cell membrane</location>
        <topology evidence="1">Single-pass type I membrane protein</topology>
    </subcellularLocation>
</comment>
<dbReference type="InterPro" id="IPR000858">
    <property type="entry name" value="S_locus_glycoprot_dom"/>
</dbReference>
<dbReference type="InterPro" id="IPR017441">
    <property type="entry name" value="Protein_kinase_ATP_BS"/>
</dbReference>
<dbReference type="GO" id="GO:0005886">
    <property type="term" value="C:plasma membrane"/>
    <property type="evidence" value="ECO:0007669"/>
    <property type="project" value="UniProtKB-SubCell"/>
</dbReference>
<name>A0A8J5HK81_ZINOF</name>
<evidence type="ECO:0000259" key="24">
    <source>
        <dbReference type="PROSITE" id="PS50026"/>
    </source>
</evidence>
<feature type="binding site" evidence="22">
    <location>
        <position position="435"/>
    </location>
    <ligand>
        <name>ATP</name>
        <dbReference type="ChEBI" id="CHEBI:30616"/>
    </ligand>
</feature>
<evidence type="ECO:0000256" key="21">
    <source>
        <dbReference type="PROSITE-ProRule" id="PRU00076"/>
    </source>
</evidence>
<dbReference type="PROSITE" id="PS50011">
    <property type="entry name" value="PROTEIN_KINASE_DOM"/>
    <property type="match status" value="1"/>
</dbReference>
<keyword evidence="14" id="KW-1133">Transmembrane helix</keyword>
<keyword evidence="17" id="KW-0675">Receptor</keyword>
<protein>
    <recommendedName>
        <fullName evidence="4">non-specific serine/threonine protein kinase</fullName>
        <ecNumber evidence="4">2.7.11.1</ecNumber>
    </recommendedName>
</protein>
<keyword evidence="7" id="KW-0808">Transferase</keyword>
<dbReference type="Gene3D" id="1.10.510.10">
    <property type="entry name" value="Transferase(Phosphotransferase) domain 1"/>
    <property type="match status" value="1"/>
</dbReference>
<evidence type="ECO:0000256" key="16">
    <source>
        <dbReference type="ARBA" id="ARBA00023157"/>
    </source>
</evidence>
<dbReference type="PROSITE" id="PS50026">
    <property type="entry name" value="EGF_3"/>
    <property type="match status" value="1"/>
</dbReference>
<dbReference type="SMART" id="SM00108">
    <property type="entry name" value="B_lectin"/>
    <property type="match status" value="1"/>
</dbReference>
<keyword evidence="15" id="KW-0472">Membrane</keyword>
<evidence type="ECO:0000256" key="8">
    <source>
        <dbReference type="ARBA" id="ARBA00022692"/>
    </source>
</evidence>
<dbReference type="CDD" id="cd00054">
    <property type="entry name" value="EGF_CA"/>
    <property type="match status" value="1"/>
</dbReference>
<dbReference type="PROSITE" id="PS00107">
    <property type="entry name" value="PROTEIN_KINASE_ATP"/>
    <property type="match status" value="1"/>
</dbReference>
<dbReference type="GO" id="GO:0005524">
    <property type="term" value="F:ATP binding"/>
    <property type="evidence" value="ECO:0007669"/>
    <property type="project" value="UniProtKB-UniRule"/>
</dbReference>
<evidence type="ECO:0000313" key="28">
    <source>
        <dbReference type="Proteomes" id="UP000734854"/>
    </source>
</evidence>
<evidence type="ECO:0000256" key="9">
    <source>
        <dbReference type="ARBA" id="ARBA00022729"/>
    </source>
</evidence>
<dbReference type="Pfam" id="PF08276">
    <property type="entry name" value="PAN_2"/>
    <property type="match status" value="1"/>
</dbReference>
<feature type="domain" description="EGF-like" evidence="24">
    <location>
        <begin position="256"/>
        <end position="293"/>
    </location>
</feature>
<dbReference type="SUPFAM" id="SSF51110">
    <property type="entry name" value="alpha-D-mannose-specific plant lectins"/>
    <property type="match status" value="1"/>
</dbReference>
<reference evidence="27 28" key="1">
    <citation type="submission" date="2020-08" db="EMBL/GenBank/DDBJ databases">
        <title>Plant Genome Project.</title>
        <authorList>
            <person name="Zhang R.-G."/>
        </authorList>
    </citation>
    <scope>NUCLEOTIDE SEQUENCE [LARGE SCALE GENOMIC DNA]</scope>
    <source>
        <tissue evidence="27">Rhizome</tissue>
    </source>
</reference>
<comment type="caution">
    <text evidence="27">The sequence shown here is derived from an EMBL/GenBank/DDBJ whole genome shotgun (WGS) entry which is preliminary data.</text>
</comment>
<accession>A0A8J5HK81</accession>
<evidence type="ECO:0000256" key="12">
    <source>
        <dbReference type="ARBA" id="ARBA00022777"/>
    </source>
</evidence>
<dbReference type="SUPFAM" id="SSF56112">
    <property type="entry name" value="Protein kinase-like (PK-like)"/>
    <property type="match status" value="1"/>
</dbReference>
<keyword evidence="5" id="KW-1003">Cell membrane</keyword>
<proteinExistence type="inferred from homology"/>
<dbReference type="InterPro" id="IPR000742">
    <property type="entry name" value="EGF"/>
</dbReference>
<keyword evidence="6" id="KW-0723">Serine/threonine-protein kinase</keyword>
<dbReference type="InterPro" id="IPR011009">
    <property type="entry name" value="Kinase-like_dom_sf"/>
</dbReference>
<evidence type="ECO:0000256" key="1">
    <source>
        <dbReference type="ARBA" id="ARBA00004251"/>
    </source>
</evidence>
<sequence length="640" mass="71496">MTGNSSLINNQTLISAGSMFQLGFFSPVNNSGTAYIGIWYYNHPPRENKVVWVANRDKSVDASMASLNLTSDGNLILFEEGTEVWSTGTSAELNSARLQLLDSGNLALTAGNSNRTVWQSFDHACDTILPGMKLGFDFRTNTPWQFVSWMSATDPSPGKYIVKMETYKVPDFLILSVNGSAKLGRTGPWNGQWLVDLPMLRNVLNLIYVSNQNETYYITEYQIRSPVLVRMLLDANGKRYLLIFDGREWNSFLSLPRDDCDNYNSCGNNSVCTKGYYSISCRCLEGFVEIGSVVGCKRKEPFSCNKLCLDDCSCVAYAVINGPYGCITWRGDLLDLRSFPDGGDDLYISASRCTRPKVEKQSINMQIAIAVSKRGESVILVPGSISALDVLPSYDLHTIKIATNDFSKENKLGEGGFGAVYKGQLDDGQEIAVKKLSRYSAQGPNEFLNELSVIAKLQHTNLVRLLGYCIEGDERIMILEYMENKSLDAFIYDKAKSSLLNWQRRFDIIIGIARGLLYLHQDSRLKVIHRDLKPSNILLDKDMNPKISDFGIARIFKGDNALEDATTRPVGTFGYMAPEYLSHGVFSFKSDVFSFGVIVLEIISGKKNRIFSQTDTNLNFLGYVSINFNINSLSSIRHII</sequence>
<dbReference type="GO" id="GO:0048544">
    <property type="term" value="P:recognition of pollen"/>
    <property type="evidence" value="ECO:0007669"/>
    <property type="project" value="InterPro"/>
</dbReference>
<evidence type="ECO:0000256" key="2">
    <source>
        <dbReference type="ARBA" id="ARBA00008536"/>
    </source>
</evidence>
<comment type="caution">
    <text evidence="21">Lacks conserved residue(s) required for the propagation of feature annotation.</text>
</comment>
<gene>
    <name evidence="27" type="ORF">ZIOFF_011165</name>
</gene>
<comment type="similarity">
    <text evidence="2">In the N-terminal section; belongs to the leguminous lectin family.</text>
</comment>
<dbReference type="Gene3D" id="2.90.10.10">
    <property type="entry name" value="Bulb-type lectin domain"/>
    <property type="match status" value="1"/>
</dbReference>
<organism evidence="27 28">
    <name type="scientific">Zingiber officinale</name>
    <name type="common">Ginger</name>
    <name type="synonym">Amomum zingiber</name>
    <dbReference type="NCBI Taxonomy" id="94328"/>
    <lineage>
        <taxon>Eukaryota</taxon>
        <taxon>Viridiplantae</taxon>
        <taxon>Streptophyta</taxon>
        <taxon>Embryophyta</taxon>
        <taxon>Tracheophyta</taxon>
        <taxon>Spermatophyta</taxon>
        <taxon>Magnoliopsida</taxon>
        <taxon>Liliopsida</taxon>
        <taxon>Zingiberales</taxon>
        <taxon>Zingiberaceae</taxon>
        <taxon>Zingiber</taxon>
    </lineage>
</organism>
<dbReference type="Pfam" id="PF01453">
    <property type="entry name" value="B_lectin"/>
    <property type="match status" value="1"/>
</dbReference>